<dbReference type="SUPFAM" id="SSF56059">
    <property type="entry name" value="Glutathione synthetase ATP-binding domain-like"/>
    <property type="match status" value="1"/>
</dbReference>
<keyword evidence="10" id="KW-0464">Manganese</keyword>
<evidence type="ECO:0000256" key="9">
    <source>
        <dbReference type="ARBA" id="ARBA00022840"/>
    </source>
</evidence>
<dbReference type="Pfam" id="PF02844">
    <property type="entry name" value="GARS_N"/>
    <property type="match status" value="1"/>
</dbReference>
<evidence type="ECO:0000256" key="10">
    <source>
        <dbReference type="ARBA" id="ARBA00023211"/>
    </source>
</evidence>
<evidence type="ECO:0000256" key="4">
    <source>
        <dbReference type="ARBA" id="ARBA00013255"/>
    </source>
</evidence>
<keyword evidence="8 14" id="KW-0658">Purine biosynthesis</keyword>
<dbReference type="FunFam" id="3.30.1490.20:FF:000006">
    <property type="entry name" value="phosphoribosylamine--glycine ligase, chloroplastic-like"/>
    <property type="match status" value="1"/>
</dbReference>
<dbReference type="Pfam" id="PF01071">
    <property type="entry name" value="GARS_A"/>
    <property type="match status" value="1"/>
</dbReference>
<keyword evidence="18" id="KW-1185">Reference proteome</keyword>
<dbReference type="SUPFAM" id="SSF51246">
    <property type="entry name" value="Rudiment single hybrid motif"/>
    <property type="match status" value="1"/>
</dbReference>
<keyword evidence="7 15" id="KW-0547">Nucleotide-binding</keyword>
<dbReference type="EC" id="6.3.4.13" evidence="4 14"/>
<dbReference type="GO" id="GO:0009113">
    <property type="term" value="P:purine nucleobase biosynthetic process"/>
    <property type="evidence" value="ECO:0007669"/>
    <property type="project" value="InterPro"/>
</dbReference>
<keyword evidence="9 15" id="KW-0067">ATP-binding</keyword>
<dbReference type="InterPro" id="IPR011054">
    <property type="entry name" value="Rudment_hybrid_motif"/>
</dbReference>
<evidence type="ECO:0000256" key="13">
    <source>
        <dbReference type="ARBA" id="ARBA00042864"/>
    </source>
</evidence>
<dbReference type="RefSeq" id="WP_115935081.1">
    <property type="nucleotide sequence ID" value="NZ_QRDW01000001.1"/>
</dbReference>
<comment type="cofactor">
    <cofactor evidence="1">
        <name>Mn(2+)</name>
        <dbReference type="ChEBI" id="CHEBI:29035"/>
    </cofactor>
</comment>
<keyword evidence="5 14" id="KW-0436">Ligase</keyword>
<dbReference type="InterPro" id="IPR013815">
    <property type="entry name" value="ATP_grasp_subdomain_1"/>
</dbReference>
<dbReference type="NCBIfam" id="TIGR00877">
    <property type="entry name" value="purD"/>
    <property type="match status" value="1"/>
</dbReference>
<dbReference type="Gene3D" id="3.40.50.20">
    <property type="match status" value="1"/>
</dbReference>
<dbReference type="InterPro" id="IPR020559">
    <property type="entry name" value="PRibGlycinamide_synth_CS"/>
</dbReference>
<evidence type="ECO:0000313" key="18">
    <source>
        <dbReference type="Proteomes" id="UP000256845"/>
    </source>
</evidence>
<protein>
    <recommendedName>
        <fullName evidence="4 14">Phosphoribosylamine--glycine ligase</fullName>
        <ecNumber evidence="4 14">6.3.4.13</ecNumber>
    </recommendedName>
    <alternativeName>
        <fullName evidence="14">GARS</fullName>
    </alternativeName>
    <alternativeName>
        <fullName evidence="12 14">Glycinamide ribonucleotide synthetase</fullName>
    </alternativeName>
    <alternativeName>
        <fullName evidence="13 14">Phosphoribosylglycinamide synthetase</fullName>
    </alternativeName>
</protein>
<dbReference type="PROSITE" id="PS50975">
    <property type="entry name" value="ATP_GRASP"/>
    <property type="match status" value="1"/>
</dbReference>
<comment type="cofactor">
    <cofactor evidence="2">
        <name>Mg(2+)</name>
        <dbReference type="ChEBI" id="CHEBI:18420"/>
    </cofactor>
</comment>
<name>A0A3D9HYK1_9PROT</name>
<evidence type="ECO:0000256" key="8">
    <source>
        <dbReference type="ARBA" id="ARBA00022755"/>
    </source>
</evidence>
<evidence type="ECO:0000256" key="12">
    <source>
        <dbReference type="ARBA" id="ARBA00042242"/>
    </source>
</evidence>
<dbReference type="PANTHER" id="PTHR43472">
    <property type="entry name" value="PHOSPHORIBOSYLAMINE--GLYCINE LIGASE"/>
    <property type="match status" value="1"/>
</dbReference>
<reference evidence="17 18" key="1">
    <citation type="submission" date="2018-07" db="EMBL/GenBank/DDBJ databases">
        <title>Genomic Encyclopedia of Type Strains, Phase III (KMG-III): the genomes of soil and plant-associated and newly described type strains.</title>
        <authorList>
            <person name="Whitman W."/>
        </authorList>
    </citation>
    <scope>NUCLEOTIDE SEQUENCE [LARGE SCALE GENOMIC DNA]</scope>
    <source>
        <strain evidence="17 18">CECT 8488</strain>
    </source>
</reference>
<dbReference type="InterPro" id="IPR020561">
    <property type="entry name" value="PRibGlycinamid_synth_ATP-grasp"/>
</dbReference>
<evidence type="ECO:0000259" key="16">
    <source>
        <dbReference type="PROSITE" id="PS50975"/>
    </source>
</evidence>
<dbReference type="Proteomes" id="UP000256845">
    <property type="component" value="Unassembled WGS sequence"/>
</dbReference>
<comment type="pathway">
    <text evidence="3 14">Purine metabolism; IMP biosynthesis via de novo pathway; N(1)-(5-phospho-D-ribosyl)glycinamide from 5-phospho-alpha-D-ribose 1-diphosphate: step 2/2.</text>
</comment>
<comment type="caution">
    <text evidence="17">The sequence shown here is derived from an EMBL/GenBank/DDBJ whole genome shotgun (WGS) entry which is preliminary data.</text>
</comment>
<dbReference type="SUPFAM" id="SSF52440">
    <property type="entry name" value="PreATP-grasp domain"/>
    <property type="match status" value="1"/>
</dbReference>
<dbReference type="OrthoDB" id="9807240at2"/>
<dbReference type="SMART" id="SM01210">
    <property type="entry name" value="GARS_C"/>
    <property type="match status" value="1"/>
</dbReference>
<dbReference type="UniPathway" id="UPA00074">
    <property type="reaction ID" value="UER00125"/>
</dbReference>
<dbReference type="InterPro" id="IPR037123">
    <property type="entry name" value="PRibGlycinamide_synth_C_sf"/>
</dbReference>
<dbReference type="GO" id="GO:0005524">
    <property type="term" value="F:ATP binding"/>
    <property type="evidence" value="ECO:0007669"/>
    <property type="project" value="UniProtKB-UniRule"/>
</dbReference>
<evidence type="ECO:0000256" key="11">
    <source>
        <dbReference type="ARBA" id="ARBA00038345"/>
    </source>
</evidence>
<feature type="domain" description="ATP-grasp" evidence="16">
    <location>
        <begin position="107"/>
        <end position="313"/>
    </location>
</feature>
<evidence type="ECO:0000313" key="17">
    <source>
        <dbReference type="EMBL" id="RED53986.1"/>
    </source>
</evidence>
<organism evidence="17 18">
    <name type="scientific">Aestuariispira insulae</name>
    <dbReference type="NCBI Taxonomy" id="1461337"/>
    <lineage>
        <taxon>Bacteria</taxon>
        <taxon>Pseudomonadati</taxon>
        <taxon>Pseudomonadota</taxon>
        <taxon>Alphaproteobacteria</taxon>
        <taxon>Rhodospirillales</taxon>
        <taxon>Kiloniellaceae</taxon>
        <taxon>Aestuariispira</taxon>
    </lineage>
</organism>
<dbReference type="Gene3D" id="3.90.600.10">
    <property type="entry name" value="Phosphoribosylglycinamide synthetase, C-terminal domain"/>
    <property type="match status" value="1"/>
</dbReference>
<accession>A0A3D9HYK1</accession>
<dbReference type="GO" id="GO:0046872">
    <property type="term" value="F:metal ion binding"/>
    <property type="evidence" value="ECO:0007669"/>
    <property type="project" value="UniProtKB-KW"/>
</dbReference>
<evidence type="ECO:0000256" key="5">
    <source>
        <dbReference type="ARBA" id="ARBA00022598"/>
    </source>
</evidence>
<dbReference type="Gene3D" id="3.30.470.20">
    <property type="entry name" value="ATP-grasp fold, B domain"/>
    <property type="match status" value="1"/>
</dbReference>
<evidence type="ECO:0000256" key="15">
    <source>
        <dbReference type="PROSITE-ProRule" id="PRU00409"/>
    </source>
</evidence>
<dbReference type="AlphaFoldDB" id="A0A3D9HYK1"/>
<dbReference type="FunFam" id="3.40.50.20:FF:000006">
    <property type="entry name" value="Phosphoribosylamine--glycine ligase, chloroplastic"/>
    <property type="match status" value="1"/>
</dbReference>
<dbReference type="Gene3D" id="3.30.1490.20">
    <property type="entry name" value="ATP-grasp fold, A domain"/>
    <property type="match status" value="1"/>
</dbReference>
<dbReference type="EMBL" id="QRDW01000001">
    <property type="protein sequence ID" value="RED53986.1"/>
    <property type="molecule type" value="Genomic_DNA"/>
</dbReference>
<dbReference type="PANTHER" id="PTHR43472:SF1">
    <property type="entry name" value="PHOSPHORIBOSYLAMINE--GLYCINE LIGASE, CHLOROPLASTIC"/>
    <property type="match status" value="1"/>
</dbReference>
<dbReference type="GO" id="GO:0006189">
    <property type="term" value="P:'de novo' IMP biosynthetic process"/>
    <property type="evidence" value="ECO:0007669"/>
    <property type="project" value="UniProtKB-UniRule"/>
</dbReference>
<dbReference type="FunFam" id="3.90.600.10:FF:000001">
    <property type="entry name" value="Trifunctional purine biosynthetic protein adenosine-3"/>
    <property type="match status" value="1"/>
</dbReference>
<evidence type="ECO:0000256" key="6">
    <source>
        <dbReference type="ARBA" id="ARBA00022723"/>
    </source>
</evidence>
<dbReference type="PROSITE" id="PS00184">
    <property type="entry name" value="GARS"/>
    <property type="match status" value="1"/>
</dbReference>
<dbReference type="Pfam" id="PF02843">
    <property type="entry name" value="GARS_C"/>
    <property type="match status" value="1"/>
</dbReference>
<dbReference type="SMART" id="SM01209">
    <property type="entry name" value="GARS_A"/>
    <property type="match status" value="1"/>
</dbReference>
<evidence type="ECO:0000256" key="3">
    <source>
        <dbReference type="ARBA" id="ARBA00005174"/>
    </source>
</evidence>
<evidence type="ECO:0000256" key="2">
    <source>
        <dbReference type="ARBA" id="ARBA00001946"/>
    </source>
</evidence>
<evidence type="ECO:0000256" key="7">
    <source>
        <dbReference type="ARBA" id="ARBA00022741"/>
    </source>
</evidence>
<dbReference type="InterPro" id="IPR011761">
    <property type="entry name" value="ATP-grasp"/>
</dbReference>
<comment type="similarity">
    <text evidence="11 14">Belongs to the GARS family.</text>
</comment>
<dbReference type="InterPro" id="IPR016185">
    <property type="entry name" value="PreATP-grasp_dom_sf"/>
</dbReference>
<evidence type="ECO:0000256" key="14">
    <source>
        <dbReference type="HAMAP-Rule" id="MF_00138"/>
    </source>
</evidence>
<sequence length="429" mass="45118">MKILVVGSGGREHALCWAIAKSDQCEQLFCAPGNAGIRDVAECVAIKAEDVEGIVQFSMDQSIDLVVIGPEAPLVLGLADKLDAVGIKSFGPSAAAAELEGSKGFMKDILAKYEIPTAEYQRFTDVEAARAYVKEKGAPIVVKTDGLAAGKGVTVAQSLEEALKAVDDAMVGGTFGDAGAEVVIEECMVGEELSFFAICDGMTARAFGSAQDHKAVFDGDKGPNTGGMGAYSPAPVCTPEIEAQIMETIITPLMIGMANEGKPYKGVLFAGLMITVQGPKVIEFNVRFGDPECQVLMMRLGNDILALLDASASGALDQARPAWKDETALTVVMAADGYPGAYEKNTVIRNLDAAQADEAVTIFHAGTALGENGDLLATGGRVLNVTARADSVTDAQAKAYEAVNKVNWPHGYFRTDIGWRAVGREKAEN</sequence>
<keyword evidence="6" id="KW-0479">Metal-binding</keyword>
<dbReference type="InterPro" id="IPR020562">
    <property type="entry name" value="PRibGlycinamide_synth_N"/>
</dbReference>
<dbReference type="InterPro" id="IPR000115">
    <property type="entry name" value="PRibGlycinamide_synth"/>
</dbReference>
<evidence type="ECO:0000256" key="1">
    <source>
        <dbReference type="ARBA" id="ARBA00001936"/>
    </source>
</evidence>
<proteinExistence type="inferred from homology"/>
<gene>
    <name evidence="14" type="primary">purD</name>
    <name evidence="17" type="ORF">DFP90_101785</name>
</gene>
<dbReference type="HAMAP" id="MF_00138">
    <property type="entry name" value="GARS"/>
    <property type="match status" value="1"/>
</dbReference>
<dbReference type="InterPro" id="IPR020560">
    <property type="entry name" value="PRibGlycinamide_synth_C-dom"/>
</dbReference>
<comment type="catalytic activity">
    <reaction evidence="14">
        <text>5-phospho-beta-D-ribosylamine + glycine + ATP = N(1)-(5-phospho-beta-D-ribosyl)glycinamide + ADP + phosphate + H(+)</text>
        <dbReference type="Rhea" id="RHEA:17453"/>
        <dbReference type="ChEBI" id="CHEBI:15378"/>
        <dbReference type="ChEBI" id="CHEBI:30616"/>
        <dbReference type="ChEBI" id="CHEBI:43474"/>
        <dbReference type="ChEBI" id="CHEBI:57305"/>
        <dbReference type="ChEBI" id="CHEBI:58681"/>
        <dbReference type="ChEBI" id="CHEBI:143788"/>
        <dbReference type="ChEBI" id="CHEBI:456216"/>
        <dbReference type="EC" id="6.3.4.13"/>
    </reaction>
</comment>
<dbReference type="GO" id="GO:0004637">
    <property type="term" value="F:phosphoribosylamine-glycine ligase activity"/>
    <property type="evidence" value="ECO:0007669"/>
    <property type="project" value="UniProtKB-UniRule"/>
</dbReference>